<evidence type="ECO:0000256" key="1">
    <source>
        <dbReference type="SAM" id="SignalP"/>
    </source>
</evidence>
<comment type="caution">
    <text evidence="2">The sequence shown here is derived from an EMBL/GenBank/DDBJ whole genome shotgun (WGS) entry which is preliminary data.</text>
</comment>
<protein>
    <submittedName>
        <fullName evidence="2">Uncharacterized protein</fullName>
    </submittedName>
</protein>
<evidence type="ECO:0000313" key="2">
    <source>
        <dbReference type="EMBL" id="CAD2195364.1"/>
    </source>
</evidence>
<dbReference type="AlphaFoldDB" id="A0A6V7X7T6"/>
<accession>A0A6V7X7T6</accession>
<reference evidence="2 3" key="1">
    <citation type="submission" date="2020-08" db="EMBL/GenBank/DDBJ databases">
        <authorList>
            <person name="Koutsovoulos G."/>
            <person name="Danchin GJ E."/>
        </authorList>
    </citation>
    <scope>NUCLEOTIDE SEQUENCE [LARGE SCALE GENOMIC DNA]</scope>
</reference>
<sequence length="56" mass="6379">MRVKKLLIFSTVILSFYEFVSIKGVDHELDKGKGVSTSHDDQEMCKCGKFLLEQLS</sequence>
<organism evidence="2 3">
    <name type="scientific">Meloidogyne enterolobii</name>
    <name type="common">Root-knot nematode worm</name>
    <name type="synonym">Meloidogyne mayaguensis</name>
    <dbReference type="NCBI Taxonomy" id="390850"/>
    <lineage>
        <taxon>Eukaryota</taxon>
        <taxon>Metazoa</taxon>
        <taxon>Ecdysozoa</taxon>
        <taxon>Nematoda</taxon>
        <taxon>Chromadorea</taxon>
        <taxon>Rhabditida</taxon>
        <taxon>Tylenchina</taxon>
        <taxon>Tylenchomorpha</taxon>
        <taxon>Tylenchoidea</taxon>
        <taxon>Meloidogynidae</taxon>
        <taxon>Meloidogyninae</taxon>
        <taxon>Meloidogyne</taxon>
    </lineage>
</organism>
<evidence type="ECO:0000313" key="3">
    <source>
        <dbReference type="Proteomes" id="UP000580250"/>
    </source>
</evidence>
<name>A0A6V7X7T6_MELEN</name>
<dbReference type="EMBL" id="CAJEWN010001206">
    <property type="protein sequence ID" value="CAD2195364.1"/>
    <property type="molecule type" value="Genomic_DNA"/>
</dbReference>
<dbReference type="Proteomes" id="UP000580250">
    <property type="component" value="Unassembled WGS sequence"/>
</dbReference>
<gene>
    <name evidence="2" type="ORF">MENT_LOCUS48445</name>
</gene>
<feature type="chain" id="PRO_5028003770" evidence="1">
    <location>
        <begin position="23"/>
        <end position="56"/>
    </location>
</feature>
<keyword evidence="1" id="KW-0732">Signal</keyword>
<feature type="signal peptide" evidence="1">
    <location>
        <begin position="1"/>
        <end position="22"/>
    </location>
</feature>
<proteinExistence type="predicted"/>